<comment type="similarity">
    <text evidence="1 4 5">Belongs to the 6-phosphogluconate dehydrogenase family.</text>
</comment>
<dbReference type="NCBIfam" id="TIGR00873">
    <property type="entry name" value="gnd"/>
    <property type="match status" value="1"/>
</dbReference>
<comment type="caution">
    <text evidence="7">The sequence shown here is derived from an EMBL/GenBank/DDBJ whole genome shotgun (WGS) entry which is preliminary data.</text>
</comment>
<evidence type="ECO:0000256" key="2">
    <source>
        <dbReference type="ARBA" id="ARBA00023002"/>
    </source>
</evidence>
<keyword evidence="8" id="KW-1185">Reference proteome</keyword>
<keyword evidence="2 4" id="KW-0560">Oxidoreductase</keyword>
<dbReference type="SUPFAM" id="SSF48179">
    <property type="entry name" value="6-phosphogluconate dehydrogenase C-terminal domain-like"/>
    <property type="match status" value="1"/>
</dbReference>
<name>A0ABW3ALC3_9MICO</name>
<dbReference type="InterPro" id="IPR006115">
    <property type="entry name" value="6PGDH_NADP-bd"/>
</dbReference>
<dbReference type="PANTHER" id="PTHR11811">
    <property type="entry name" value="6-PHOSPHOGLUCONATE DEHYDROGENASE"/>
    <property type="match status" value="1"/>
</dbReference>
<dbReference type="SMART" id="SM01350">
    <property type="entry name" value="6PGD"/>
    <property type="match status" value="1"/>
</dbReference>
<dbReference type="InterPro" id="IPR006114">
    <property type="entry name" value="6PGDH_C"/>
</dbReference>
<evidence type="ECO:0000313" key="8">
    <source>
        <dbReference type="Proteomes" id="UP001597055"/>
    </source>
</evidence>
<evidence type="ECO:0000256" key="1">
    <source>
        <dbReference type="ARBA" id="ARBA00008419"/>
    </source>
</evidence>
<dbReference type="NCBIfam" id="NF006765">
    <property type="entry name" value="PRK09287.1"/>
    <property type="match status" value="1"/>
</dbReference>
<comment type="function">
    <text evidence="4">Catalyzes the oxidative decarboxylation of 6-phosphogluconate to ribulose 5-phosphate and CO(2), with concomitant reduction of NADP to NADPH.</text>
</comment>
<dbReference type="InterPro" id="IPR013328">
    <property type="entry name" value="6PGD_dom2"/>
</dbReference>
<dbReference type="InterPro" id="IPR006113">
    <property type="entry name" value="6PGDH_Gnd/GntZ"/>
</dbReference>
<dbReference type="SUPFAM" id="SSF51735">
    <property type="entry name" value="NAD(P)-binding Rossmann-fold domains"/>
    <property type="match status" value="1"/>
</dbReference>
<evidence type="ECO:0000256" key="5">
    <source>
        <dbReference type="RuleBase" id="RU000485"/>
    </source>
</evidence>
<dbReference type="RefSeq" id="WP_378772395.1">
    <property type="nucleotide sequence ID" value="NZ_JBHTII010000001.1"/>
</dbReference>
<dbReference type="Gene3D" id="1.10.1040.10">
    <property type="entry name" value="N-(1-d-carboxylethyl)-l-norvaline Dehydrogenase, domain 2"/>
    <property type="match status" value="1"/>
</dbReference>
<dbReference type="PIRSF" id="PIRSF000109">
    <property type="entry name" value="6PGD"/>
    <property type="match status" value="1"/>
</dbReference>
<evidence type="ECO:0000259" key="6">
    <source>
        <dbReference type="SMART" id="SM01350"/>
    </source>
</evidence>
<reference evidence="8" key="1">
    <citation type="journal article" date="2019" name="Int. J. Syst. Evol. Microbiol.">
        <title>The Global Catalogue of Microorganisms (GCM) 10K type strain sequencing project: providing services to taxonomists for standard genome sequencing and annotation.</title>
        <authorList>
            <consortium name="The Broad Institute Genomics Platform"/>
            <consortium name="The Broad Institute Genome Sequencing Center for Infectious Disease"/>
            <person name="Wu L."/>
            <person name="Ma J."/>
        </authorList>
    </citation>
    <scope>NUCLEOTIDE SEQUENCE [LARGE SCALE GENOMIC DNA]</scope>
    <source>
        <strain evidence="8">CCUG 54523</strain>
    </source>
</reference>
<dbReference type="EMBL" id="JBHTII010000001">
    <property type="protein sequence ID" value="MFD0791119.1"/>
    <property type="molecule type" value="Genomic_DNA"/>
</dbReference>
<dbReference type="Pfam" id="PF03446">
    <property type="entry name" value="NAD_binding_2"/>
    <property type="match status" value="1"/>
</dbReference>
<sequence>MGVVGLAVMGSNLARNLASREGNTVAIYNRSHEKTDVLVAEHPEAGFVPAFSYEEFAAALATPRTAIIMVKAGRPTDAVIDSLVDVFEPGDIIVDGGNALFTDTIRREKAVRETGINFVGAGISGGEEGALHGPSIMPGGSDESWVTLGPILRSIAAIAEGEPCVTHIGHDGAGHFVKMVHNGIEYADMQLIAEAYDLIRRGTGKTPAEIADVFARWNEGELESYLIEITAEVLRQVDAATGRPLVDVILDQAGAKGTGAWTVQTALDLGVPVSGIAEAVFARSLSSHPEQRAVAGDLPGPVEGLEVEDDDAFIEDVRLALYASKIVAYSQGFDEIRAGAAQYDWTIDLGAVSKIWRGGCIIRAQFLNRIADAYAQTPDLPVLLTAPYFVEALGRAQGAWRRIVQTAAGAGIPAPAFSSSLAYYDGLRAERLPAALVQGQRDFFGAHTYQRIDKPGTFHTLWSGDRTEIEAEDTH</sequence>
<comment type="pathway">
    <text evidence="4 5">Carbohydrate degradation; pentose phosphate pathway; D-ribulose 5-phosphate from D-glucose 6-phosphate (oxidative stage): step 3/3.</text>
</comment>
<comment type="catalytic activity">
    <reaction evidence="4 5">
        <text>6-phospho-D-gluconate + NADP(+) = D-ribulose 5-phosphate + CO2 + NADPH</text>
        <dbReference type="Rhea" id="RHEA:10116"/>
        <dbReference type="ChEBI" id="CHEBI:16526"/>
        <dbReference type="ChEBI" id="CHEBI:57783"/>
        <dbReference type="ChEBI" id="CHEBI:58121"/>
        <dbReference type="ChEBI" id="CHEBI:58349"/>
        <dbReference type="ChEBI" id="CHEBI:58759"/>
        <dbReference type="EC" id="1.1.1.44"/>
    </reaction>
</comment>
<dbReference type="Gene3D" id="3.40.50.720">
    <property type="entry name" value="NAD(P)-binding Rossmann-like Domain"/>
    <property type="match status" value="1"/>
</dbReference>
<dbReference type="EC" id="1.1.1.44" evidence="4 5"/>
<dbReference type="PRINTS" id="PR00076">
    <property type="entry name" value="6PGDHDRGNASE"/>
</dbReference>
<evidence type="ECO:0000313" key="7">
    <source>
        <dbReference type="EMBL" id="MFD0791119.1"/>
    </source>
</evidence>
<keyword evidence="3 5" id="KW-0311">Gluconate utilization</keyword>
<keyword evidence="4 5" id="KW-0521">NADP</keyword>
<accession>A0ABW3ALC3</accession>
<organism evidence="7 8">
    <name type="scientific">Microbacterium insulae</name>
    <dbReference type="NCBI Taxonomy" id="483014"/>
    <lineage>
        <taxon>Bacteria</taxon>
        <taxon>Bacillati</taxon>
        <taxon>Actinomycetota</taxon>
        <taxon>Actinomycetes</taxon>
        <taxon>Micrococcales</taxon>
        <taxon>Microbacteriaceae</taxon>
        <taxon>Microbacterium</taxon>
    </lineage>
</organism>
<dbReference type="InterPro" id="IPR036291">
    <property type="entry name" value="NAD(P)-bd_dom_sf"/>
</dbReference>
<dbReference type="InterPro" id="IPR006183">
    <property type="entry name" value="Pgluconate_DH"/>
</dbReference>
<dbReference type="InterPro" id="IPR008927">
    <property type="entry name" value="6-PGluconate_DH-like_C_sf"/>
</dbReference>
<dbReference type="GO" id="GO:0004616">
    <property type="term" value="F:phosphogluconate dehydrogenase (decarboxylating) activity"/>
    <property type="evidence" value="ECO:0007669"/>
    <property type="project" value="UniProtKB-EC"/>
</dbReference>
<dbReference type="Proteomes" id="UP001597055">
    <property type="component" value="Unassembled WGS sequence"/>
</dbReference>
<evidence type="ECO:0000256" key="4">
    <source>
        <dbReference type="PIRNR" id="PIRNR000109"/>
    </source>
</evidence>
<evidence type="ECO:0000256" key="3">
    <source>
        <dbReference type="ARBA" id="ARBA00023064"/>
    </source>
</evidence>
<dbReference type="Gene3D" id="1.20.5.320">
    <property type="entry name" value="6-Phosphogluconate Dehydrogenase, domain 3"/>
    <property type="match status" value="1"/>
</dbReference>
<proteinExistence type="inferred from homology"/>
<protein>
    <recommendedName>
        <fullName evidence="4 5">6-phosphogluconate dehydrogenase, decarboxylating</fullName>
        <ecNumber evidence="4 5">1.1.1.44</ecNumber>
    </recommendedName>
</protein>
<keyword evidence="4 5" id="KW-0570">Pentose shunt</keyword>
<feature type="domain" description="6-phosphogluconate dehydrogenase C-terminal" evidence="6">
    <location>
        <begin position="174"/>
        <end position="463"/>
    </location>
</feature>
<gene>
    <name evidence="7" type="primary">gndA</name>
    <name evidence="7" type="ORF">ACFQ0P_11975</name>
</gene>
<comment type="subunit">
    <text evidence="4">Homodimer.</text>
</comment>
<dbReference type="Pfam" id="PF00393">
    <property type="entry name" value="6PGD"/>
    <property type="match status" value="1"/>
</dbReference>